<comment type="caution">
    <text evidence="2">The sequence shown here is derived from an EMBL/GenBank/DDBJ whole genome shotgun (WGS) entry which is preliminary data.</text>
</comment>
<proteinExistence type="predicted"/>
<feature type="transmembrane region" description="Helical" evidence="1">
    <location>
        <begin position="65"/>
        <end position="84"/>
    </location>
</feature>
<reference evidence="2 3" key="1">
    <citation type="journal article" date="2016" name="Nat. Commun.">
        <title>Thousands of microbial genomes shed light on interconnected biogeochemical processes in an aquifer system.</title>
        <authorList>
            <person name="Anantharaman K."/>
            <person name="Brown C.T."/>
            <person name="Hug L.A."/>
            <person name="Sharon I."/>
            <person name="Castelle C.J."/>
            <person name="Probst A.J."/>
            <person name="Thomas B.C."/>
            <person name="Singh A."/>
            <person name="Wilkins M.J."/>
            <person name="Karaoz U."/>
            <person name="Brodie E.L."/>
            <person name="Williams K.H."/>
            <person name="Hubbard S.S."/>
            <person name="Banfield J.F."/>
        </authorList>
    </citation>
    <scope>NUCLEOTIDE SEQUENCE [LARGE SCALE GENOMIC DNA]</scope>
</reference>
<feature type="transmembrane region" description="Helical" evidence="1">
    <location>
        <begin position="176"/>
        <end position="194"/>
    </location>
</feature>
<feature type="transmembrane region" description="Helical" evidence="1">
    <location>
        <begin position="146"/>
        <end position="169"/>
    </location>
</feature>
<keyword evidence="1" id="KW-0812">Transmembrane</keyword>
<dbReference type="SUPFAM" id="SSF103481">
    <property type="entry name" value="Multidrug resistance efflux transporter EmrE"/>
    <property type="match status" value="1"/>
</dbReference>
<evidence type="ECO:0000313" key="2">
    <source>
        <dbReference type="EMBL" id="OGG65719.1"/>
    </source>
</evidence>
<dbReference type="InterPro" id="IPR037185">
    <property type="entry name" value="EmrE-like"/>
</dbReference>
<name>A0A1F6DWA3_9BACT</name>
<feature type="transmembrane region" description="Helical" evidence="1">
    <location>
        <begin position="37"/>
        <end position="58"/>
    </location>
</feature>
<organism evidence="2 3">
    <name type="scientific">Candidatus Kaiserbacteria bacterium RIFCSPHIGHO2_02_FULL_55_20</name>
    <dbReference type="NCBI Taxonomy" id="1798497"/>
    <lineage>
        <taxon>Bacteria</taxon>
        <taxon>Candidatus Kaiseribacteriota</taxon>
    </lineage>
</organism>
<feature type="transmembrane region" description="Helical" evidence="1">
    <location>
        <begin position="96"/>
        <end position="115"/>
    </location>
</feature>
<keyword evidence="1" id="KW-0472">Membrane</keyword>
<feature type="transmembrane region" description="Helical" evidence="1">
    <location>
        <begin position="214"/>
        <end position="234"/>
    </location>
</feature>
<feature type="transmembrane region" description="Helical" evidence="1">
    <location>
        <begin position="279"/>
        <end position="296"/>
    </location>
</feature>
<feature type="transmembrane region" description="Helical" evidence="1">
    <location>
        <begin position="122"/>
        <end position="140"/>
    </location>
</feature>
<keyword evidence="1" id="KW-1133">Transmembrane helix</keyword>
<protein>
    <recommendedName>
        <fullName evidence="4">EamA domain-containing protein</fullName>
    </recommendedName>
</protein>
<evidence type="ECO:0008006" key="4">
    <source>
        <dbReference type="Google" id="ProtNLM"/>
    </source>
</evidence>
<dbReference type="Proteomes" id="UP000177652">
    <property type="component" value="Unassembled WGS sequence"/>
</dbReference>
<accession>A0A1F6DWA3</accession>
<gene>
    <name evidence="2" type="ORF">A3D71_00900</name>
</gene>
<dbReference type="STRING" id="1798497.A3D71_00900"/>
<sequence>MVTWIALAALAQLISAGIVLVDKYVLVSHAHLGRPVVYAFYISVMSGFVLVLLPFGVISIPSLTVLALAMLASVTFILSVLFLYTALKRGNASDAIPVVGAVSAVVAAGLAYVFLDQDLPRAFIPAFLLLVVGTVLISHFKFTWNSLGLVVASGIFFGGSAILIKLIFLETSFIDGFFWSRMTNVIGALFLVAIPANRRAIFHGYHASSHGMKWLVVSNKTLGGVAAFLTLLAISIGSVTIVNAMAGLQFVFLLSFAYFGARWFPSVFKGEIHPHQFTHQAYGILCIVAGIAALFLV</sequence>
<evidence type="ECO:0000313" key="3">
    <source>
        <dbReference type="Proteomes" id="UP000177652"/>
    </source>
</evidence>
<evidence type="ECO:0000256" key="1">
    <source>
        <dbReference type="SAM" id="Phobius"/>
    </source>
</evidence>
<dbReference type="AlphaFoldDB" id="A0A1F6DWA3"/>
<dbReference type="EMBL" id="MFLK01000036">
    <property type="protein sequence ID" value="OGG65719.1"/>
    <property type="molecule type" value="Genomic_DNA"/>
</dbReference>